<accession>A0ABX0JFJ1</accession>
<keyword evidence="4" id="KW-1185">Reference proteome</keyword>
<dbReference type="EMBL" id="JAAOIW010000008">
    <property type="protein sequence ID" value="NHN32460.1"/>
    <property type="molecule type" value="Genomic_DNA"/>
</dbReference>
<reference evidence="3" key="1">
    <citation type="submission" date="2020-03" db="EMBL/GenBank/DDBJ databases">
        <title>Draft sequencing of Paenibacilllus sp. S3N08.</title>
        <authorList>
            <person name="Kim D.-U."/>
        </authorList>
    </citation>
    <scope>NUCLEOTIDE SEQUENCE</scope>
    <source>
        <strain evidence="3">S3N08</strain>
    </source>
</reference>
<dbReference type="SUPFAM" id="SSF55347">
    <property type="entry name" value="Glyceraldehyde-3-phosphate dehydrogenase-like, C-terminal domain"/>
    <property type="match status" value="1"/>
</dbReference>
<name>A0ABX0JFJ1_9BACL</name>
<dbReference type="Gene3D" id="3.30.360.10">
    <property type="entry name" value="Dihydrodipicolinate Reductase, domain 2"/>
    <property type="match status" value="1"/>
</dbReference>
<sequence length="375" mass="41629">MRMGVIGYGNRIGGMIKQIQKADPECQVSGIVDPNKARSKVIGENQGGKDIPCFDTPDEMLQSLQLDGVLIGTRCSLHTKMALQVLPSNIPLYLEKPVATTMEDLMRLKHAHELHHSRTIVSFPLRVTTLVQLVKEIIGSGKIGSVEHVQAVNNVPYGGVYFHSWYRDENETGGLFLQKATHDFDYINDIIGQRPVSVCAMVSKQIFKGSYPAGLKCVDCAENRTCAESTAFTPERELWPHCCFAEDTGNEDSGSALMRYESGMHMSYSQNFFARRQAATRGARFLGYKGTVEFDFVTGKVQVFMHHTPRVETYQLELGEDHFGGDRTLAESFIGMMRGTSEPVATLEDGLLSALQCLKARESAITETFQTIAWG</sequence>
<gene>
    <name evidence="3" type="ORF">G9U52_21705</name>
</gene>
<dbReference type="InterPro" id="IPR051450">
    <property type="entry name" value="Gfo/Idh/MocA_Oxidoreductases"/>
</dbReference>
<dbReference type="Pfam" id="PF01408">
    <property type="entry name" value="GFO_IDH_MocA"/>
    <property type="match status" value="1"/>
</dbReference>
<dbReference type="PANTHER" id="PTHR43377">
    <property type="entry name" value="BILIVERDIN REDUCTASE A"/>
    <property type="match status" value="1"/>
</dbReference>
<dbReference type="InterPro" id="IPR036291">
    <property type="entry name" value="NAD(P)-bd_dom_sf"/>
</dbReference>
<dbReference type="Gene3D" id="3.40.50.720">
    <property type="entry name" value="NAD(P)-binding Rossmann-like Domain"/>
    <property type="match status" value="1"/>
</dbReference>
<evidence type="ECO:0000259" key="1">
    <source>
        <dbReference type="Pfam" id="PF01408"/>
    </source>
</evidence>
<evidence type="ECO:0000313" key="4">
    <source>
        <dbReference type="Proteomes" id="UP001165962"/>
    </source>
</evidence>
<organism evidence="3 4">
    <name type="scientific">Paenibacillus agricola</name>
    <dbReference type="NCBI Taxonomy" id="2716264"/>
    <lineage>
        <taxon>Bacteria</taxon>
        <taxon>Bacillati</taxon>
        <taxon>Bacillota</taxon>
        <taxon>Bacilli</taxon>
        <taxon>Bacillales</taxon>
        <taxon>Paenibacillaceae</taxon>
        <taxon>Paenibacillus</taxon>
    </lineage>
</organism>
<dbReference type="Pfam" id="PF22725">
    <property type="entry name" value="GFO_IDH_MocA_C3"/>
    <property type="match status" value="1"/>
</dbReference>
<dbReference type="Proteomes" id="UP001165962">
    <property type="component" value="Unassembled WGS sequence"/>
</dbReference>
<feature type="domain" description="Gfo/Idh/MocA-like oxidoreductase N-terminal" evidence="1">
    <location>
        <begin position="1"/>
        <end position="121"/>
    </location>
</feature>
<dbReference type="InterPro" id="IPR055170">
    <property type="entry name" value="GFO_IDH_MocA-like_dom"/>
</dbReference>
<dbReference type="SUPFAM" id="SSF51735">
    <property type="entry name" value="NAD(P)-binding Rossmann-fold domains"/>
    <property type="match status" value="1"/>
</dbReference>
<dbReference type="InterPro" id="IPR000683">
    <property type="entry name" value="Gfo/Idh/MocA-like_OxRdtase_N"/>
</dbReference>
<dbReference type="PANTHER" id="PTHR43377:SF2">
    <property type="entry name" value="BINDING ROSSMANN FOLD OXIDOREDUCTASE, PUTATIVE (AFU_ORTHOLOGUE AFUA_4G00560)-RELATED"/>
    <property type="match status" value="1"/>
</dbReference>
<proteinExistence type="predicted"/>
<dbReference type="RefSeq" id="WP_166152745.1">
    <property type="nucleotide sequence ID" value="NZ_JAAOIW010000008.1"/>
</dbReference>
<evidence type="ECO:0000259" key="2">
    <source>
        <dbReference type="Pfam" id="PF22725"/>
    </source>
</evidence>
<feature type="domain" description="GFO/IDH/MocA-like oxidoreductase" evidence="2">
    <location>
        <begin position="131"/>
        <end position="293"/>
    </location>
</feature>
<protein>
    <submittedName>
        <fullName evidence="3">Gfo/Idh/MocA family oxidoreductase</fullName>
    </submittedName>
</protein>
<evidence type="ECO:0000313" key="3">
    <source>
        <dbReference type="EMBL" id="NHN32460.1"/>
    </source>
</evidence>
<comment type="caution">
    <text evidence="3">The sequence shown here is derived from an EMBL/GenBank/DDBJ whole genome shotgun (WGS) entry which is preliminary data.</text>
</comment>